<reference evidence="2" key="1">
    <citation type="journal article" date="2014" name="Genome Announc.">
        <title>Draft genome sequence of the plant-pathogenic soil fungus Rhizoctonia solani anastomosis group 3 strain Rhs1AP.</title>
        <authorList>
            <person name="Cubeta M.A."/>
            <person name="Thomas E."/>
            <person name="Dean R.A."/>
            <person name="Jabaji S."/>
            <person name="Neate S.M."/>
            <person name="Tavantzis S."/>
            <person name="Toda T."/>
            <person name="Vilgalys R."/>
            <person name="Bharathan N."/>
            <person name="Fedorova-Abrams N."/>
            <person name="Pakala S.B."/>
            <person name="Pakala S.M."/>
            <person name="Zafar N."/>
            <person name="Joardar V."/>
            <person name="Losada L."/>
            <person name="Nierman W.C."/>
        </authorList>
    </citation>
    <scope>NUCLEOTIDE SEQUENCE [LARGE SCALE GENOMIC DNA]</scope>
    <source>
        <strain evidence="2">AG-3</strain>
    </source>
</reference>
<evidence type="ECO:0000313" key="1">
    <source>
        <dbReference type="EMBL" id="EUC57293.1"/>
    </source>
</evidence>
<sequence>MTLHPPETRPLSRSLLPSILRVFLPLPAPLAPSHQSGNGDFLGDR</sequence>
<gene>
    <name evidence="1" type="ORF">RSOL_217410</name>
</gene>
<dbReference type="Proteomes" id="UP000030108">
    <property type="component" value="Unassembled WGS sequence"/>
</dbReference>
<accession>X8J4P3</accession>
<evidence type="ECO:0000313" key="2">
    <source>
        <dbReference type="Proteomes" id="UP000030108"/>
    </source>
</evidence>
<organism evidence="1 2">
    <name type="scientific">Rhizoctonia solani AG-3 Rhs1AP</name>
    <dbReference type="NCBI Taxonomy" id="1086054"/>
    <lineage>
        <taxon>Eukaryota</taxon>
        <taxon>Fungi</taxon>
        <taxon>Dikarya</taxon>
        <taxon>Basidiomycota</taxon>
        <taxon>Agaricomycotina</taxon>
        <taxon>Agaricomycetes</taxon>
        <taxon>Cantharellales</taxon>
        <taxon>Ceratobasidiaceae</taxon>
        <taxon>Rhizoctonia</taxon>
    </lineage>
</organism>
<dbReference type="EMBL" id="JATN01000322">
    <property type="protein sequence ID" value="EUC57293.1"/>
    <property type="molecule type" value="Genomic_DNA"/>
</dbReference>
<protein>
    <submittedName>
        <fullName evidence="1">Uncharacterized protein</fullName>
    </submittedName>
</protein>
<dbReference type="AlphaFoldDB" id="X8J4P3"/>
<proteinExistence type="predicted"/>
<comment type="caution">
    <text evidence="1">The sequence shown here is derived from an EMBL/GenBank/DDBJ whole genome shotgun (WGS) entry which is preliminary data.</text>
</comment>
<name>X8J4P3_9AGAM</name>